<proteinExistence type="predicted"/>
<comment type="caution">
    <text evidence="2">The sequence shown here is derived from an EMBL/GenBank/DDBJ whole genome shotgun (WGS) entry which is preliminary data.</text>
</comment>
<dbReference type="Proteomes" id="UP001162031">
    <property type="component" value="Unassembled WGS sequence"/>
</dbReference>
<evidence type="ECO:0008006" key="4">
    <source>
        <dbReference type="Google" id="ProtNLM"/>
    </source>
</evidence>
<protein>
    <recommendedName>
        <fullName evidence="4">RxLR effector candidate protein</fullName>
    </recommendedName>
</protein>
<name>A0AAV0V0E6_HYABA</name>
<accession>A0AAV0V0E6</accession>
<organism evidence="2 3">
    <name type="scientific">Hyaloperonospora brassicae</name>
    <name type="common">Brassica downy mildew</name>
    <name type="synonym">Peronospora brassicae</name>
    <dbReference type="NCBI Taxonomy" id="162125"/>
    <lineage>
        <taxon>Eukaryota</taxon>
        <taxon>Sar</taxon>
        <taxon>Stramenopiles</taxon>
        <taxon>Oomycota</taxon>
        <taxon>Peronosporomycetes</taxon>
        <taxon>Peronosporales</taxon>
        <taxon>Peronosporaceae</taxon>
        <taxon>Hyaloperonospora</taxon>
    </lineage>
</organism>
<reference evidence="2" key="1">
    <citation type="submission" date="2022-12" db="EMBL/GenBank/DDBJ databases">
        <authorList>
            <person name="Webb A."/>
        </authorList>
    </citation>
    <scope>NUCLEOTIDE SEQUENCE</scope>
    <source>
        <strain evidence="2">Hp1</strain>
    </source>
</reference>
<gene>
    <name evidence="2" type="ORF">HBR001_LOCUS8749</name>
</gene>
<feature type="region of interest" description="Disordered" evidence="1">
    <location>
        <begin position="79"/>
        <end position="116"/>
    </location>
</feature>
<evidence type="ECO:0000313" key="2">
    <source>
        <dbReference type="EMBL" id="CAI5741973.1"/>
    </source>
</evidence>
<feature type="region of interest" description="Disordered" evidence="1">
    <location>
        <begin position="145"/>
        <end position="171"/>
    </location>
</feature>
<feature type="compositionally biased region" description="Basic and acidic residues" evidence="1">
    <location>
        <begin position="87"/>
        <end position="112"/>
    </location>
</feature>
<dbReference type="EMBL" id="CANTFL010001456">
    <property type="protein sequence ID" value="CAI5741973.1"/>
    <property type="molecule type" value="Genomic_DNA"/>
</dbReference>
<sequence length="235" mass="26127">MFRTNDYDGTNEQFGPTCAMATANFGDPKEEARSEGDAIASLDKVVAGQLICCAMCALHRTRSDEQVFACWRSETESSRLLRSRSGKGGERTSTFDKHHMSTRPKTADEGARESSVYPHHKMAPLESPVPGSRNSENEDVVEFEHDGTPREPFPGSPCTPCTPEKVSNASSVREVNDETLDNWRLSSSLKDPRIGPAAQTSQRPGVENISWLPRRLLLKLVRNRFLTTKRCSDNL</sequence>
<keyword evidence="3" id="KW-1185">Reference proteome</keyword>
<evidence type="ECO:0000313" key="3">
    <source>
        <dbReference type="Proteomes" id="UP001162031"/>
    </source>
</evidence>
<dbReference type="AlphaFoldDB" id="A0AAV0V0E6"/>
<evidence type="ECO:0000256" key="1">
    <source>
        <dbReference type="SAM" id="MobiDB-lite"/>
    </source>
</evidence>